<dbReference type="Proteomes" id="UP001174909">
    <property type="component" value="Unassembled WGS sequence"/>
</dbReference>
<comment type="caution">
    <text evidence="1">The sequence shown here is derived from an EMBL/GenBank/DDBJ whole genome shotgun (WGS) entry which is preliminary data.</text>
</comment>
<dbReference type="EMBL" id="CASHTH010003352">
    <property type="protein sequence ID" value="CAI8043735.1"/>
    <property type="molecule type" value="Genomic_DNA"/>
</dbReference>
<gene>
    <name evidence="1" type="ORF">GBAR_LOCUS24264</name>
</gene>
<keyword evidence="2" id="KW-1185">Reference proteome</keyword>
<accession>A0AA35X9Z0</accession>
<name>A0AA35X9Z0_GEOBA</name>
<sequence length="71" mass="7187">MIGCGRIASSIDDERTPQWRGGVVPPLAHAGGYAETTDVTELVAACDVDTRSSRSFGGAGTCRAGTGTSVS</sequence>
<dbReference type="AlphaFoldDB" id="A0AA35X9Z0"/>
<reference evidence="1" key="1">
    <citation type="submission" date="2023-03" db="EMBL/GenBank/DDBJ databases">
        <authorList>
            <person name="Steffen K."/>
            <person name="Cardenas P."/>
        </authorList>
    </citation>
    <scope>NUCLEOTIDE SEQUENCE</scope>
</reference>
<evidence type="ECO:0000313" key="2">
    <source>
        <dbReference type="Proteomes" id="UP001174909"/>
    </source>
</evidence>
<protein>
    <submittedName>
        <fullName evidence="1">Uncharacterized protein</fullName>
    </submittedName>
</protein>
<proteinExistence type="predicted"/>
<evidence type="ECO:0000313" key="1">
    <source>
        <dbReference type="EMBL" id="CAI8043735.1"/>
    </source>
</evidence>
<organism evidence="1 2">
    <name type="scientific">Geodia barretti</name>
    <name type="common">Barrett's horny sponge</name>
    <dbReference type="NCBI Taxonomy" id="519541"/>
    <lineage>
        <taxon>Eukaryota</taxon>
        <taxon>Metazoa</taxon>
        <taxon>Porifera</taxon>
        <taxon>Demospongiae</taxon>
        <taxon>Heteroscleromorpha</taxon>
        <taxon>Tetractinellida</taxon>
        <taxon>Astrophorina</taxon>
        <taxon>Geodiidae</taxon>
        <taxon>Geodia</taxon>
    </lineage>
</organism>